<accession>A0ABW5IVG1</accession>
<evidence type="ECO:0000313" key="1">
    <source>
        <dbReference type="EMBL" id="MFD2516897.1"/>
    </source>
</evidence>
<dbReference type="Gene3D" id="3.40.50.150">
    <property type="entry name" value="Vaccinia Virus protein VP39"/>
    <property type="match status" value="1"/>
</dbReference>
<keyword evidence="1" id="KW-0808">Transferase</keyword>
<organism evidence="1 2">
    <name type="scientific">Salinimicrobium flavum</name>
    <dbReference type="NCBI Taxonomy" id="1737065"/>
    <lineage>
        <taxon>Bacteria</taxon>
        <taxon>Pseudomonadati</taxon>
        <taxon>Bacteroidota</taxon>
        <taxon>Flavobacteriia</taxon>
        <taxon>Flavobacteriales</taxon>
        <taxon>Flavobacteriaceae</taxon>
        <taxon>Salinimicrobium</taxon>
    </lineage>
</organism>
<dbReference type="Pfam" id="PF13489">
    <property type="entry name" value="Methyltransf_23"/>
    <property type="match status" value="1"/>
</dbReference>
<comment type="caution">
    <text evidence="1">The sequence shown here is derived from an EMBL/GenBank/DDBJ whole genome shotgun (WGS) entry which is preliminary data.</text>
</comment>
<dbReference type="EMBL" id="JBHULT010000005">
    <property type="protein sequence ID" value="MFD2516897.1"/>
    <property type="molecule type" value="Genomic_DNA"/>
</dbReference>
<reference evidence="2" key="1">
    <citation type="journal article" date="2019" name="Int. J. Syst. Evol. Microbiol.">
        <title>The Global Catalogue of Microorganisms (GCM) 10K type strain sequencing project: providing services to taxonomists for standard genome sequencing and annotation.</title>
        <authorList>
            <consortium name="The Broad Institute Genomics Platform"/>
            <consortium name="The Broad Institute Genome Sequencing Center for Infectious Disease"/>
            <person name="Wu L."/>
            <person name="Ma J."/>
        </authorList>
    </citation>
    <scope>NUCLEOTIDE SEQUENCE [LARGE SCALE GENOMIC DNA]</scope>
    <source>
        <strain evidence="2">KCTC 42585</strain>
    </source>
</reference>
<dbReference type="RefSeq" id="WP_380748394.1">
    <property type="nucleotide sequence ID" value="NZ_JBHULT010000005.1"/>
</dbReference>
<dbReference type="GO" id="GO:0032259">
    <property type="term" value="P:methylation"/>
    <property type="evidence" value="ECO:0007669"/>
    <property type="project" value="UniProtKB-KW"/>
</dbReference>
<dbReference type="Proteomes" id="UP001597468">
    <property type="component" value="Unassembled WGS sequence"/>
</dbReference>
<dbReference type="SUPFAM" id="SSF53335">
    <property type="entry name" value="S-adenosyl-L-methionine-dependent methyltransferases"/>
    <property type="match status" value="1"/>
</dbReference>
<dbReference type="InterPro" id="IPR029063">
    <property type="entry name" value="SAM-dependent_MTases_sf"/>
</dbReference>
<keyword evidence="1" id="KW-0489">Methyltransferase</keyword>
<keyword evidence="2" id="KW-1185">Reference proteome</keyword>
<name>A0ABW5IVG1_9FLAO</name>
<sequence>MICTLCDGHLPKKIDPEYYECLTCGALVKDRLLHPGQEEEKGRYLEHRNDVNDPRYREFTSPIWRYVLDNFRPEDRGLDFGSGTGPVISKVLSEHGYKVEKYDPYFAPHPHLLEQKYNYIVSCEVIEHFYNPKKEFSLLKKMLKPNGQLICMTLLFPPEKDFGSWIYRKDPTHVFIYREKTMKHITRQFNFNSCEISNGRLIIWK</sequence>
<protein>
    <submittedName>
        <fullName evidence="1">Class I SAM-dependent methyltransferase</fullName>
        <ecNumber evidence="1">2.1.1.-</ecNumber>
    </submittedName>
</protein>
<dbReference type="GO" id="GO:0008168">
    <property type="term" value="F:methyltransferase activity"/>
    <property type="evidence" value="ECO:0007669"/>
    <property type="project" value="UniProtKB-KW"/>
</dbReference>
<gene>
    <name evidence="1" type="ORF">ACFSTG_03240</name>
</gene>
<evidence type="ECO:0000313" key="2">
    <source>
        <dbReference type="Proteomes" id="UP001597468"/>
    </source>
</evidence>
<dbReference type="EC" id="2.1.1.-" evidence="1"/>
<proteinExistence type="predicted"/>